<dbReference type="PANTHER" id="PTHR33909">
    <property type="entry name" value="SEC TRANSLOCON ACCESSORY COMPLEX SUBUNIT YAJC"/>
    <property type="match status" value="1"/>
</dbReference>
<comment type="similarity">
    <text evidence="2">Belongs to the YajC family.</text>
</comment>
<protein>
    <recommendedName>
        <fullName evidence="3">Sec translocon accessory complex subunit YajC</fullName>
    </recommendedName>
</protein>
<reference evidence="13" key="1">
    <citation type="submission" date="2017-01" db="EMBL/GenBank/DDBJ databases">
        <authorList>
            <person name="Mah S.A."/>
            <person name="Swanson W.J."/>
            <person name="Moy G.W."/>
            <person name="Vacquier V.D."/>
        </authorList>
    </citation>
    <scope>NUCLEOTIDE SEQUENCE [LARGE SCALE GENOMIC DNA]</scope>
    <source>
        <strain evidence="13">124861</strain>
    </source>
</reference>
<proteinExistence type="inferred from homology"/>
<dbReference type="RefSeq" id="WP_085359098.1">
    <property type="nucleotide sequence ID" value="NZ_MTAB01000010.1"/>
</dbReference>
<dbReference type="PRINTS" id="PR01853">
    <property type="entry name" value="YAJCTRNLCASE"/>
</dbReference>
<dbReference type="NCBIfam" id="TIGR00739">
    <property type="entry name" value="yajC"/>
    <property type="match status" value="1"/>
</dbReference>
<dbReference type="AlphaFoldDB" id="A0A1X3DIY2"/>
<feature type="transmembrane region" description="Helical" evidence="11">
    <location>
        <begin position="15"/>
        <end position="33"/>
    </location>
</feature>
<keyword evidence="6 11" id="KW-0812">Transmembrane</keyword>
<dbReference type="GO" id="GO:0005886">
    <property type="term" value="C:plasma membrane"/>
    <property type="evidence" value="ECO:0007669"/>
    <property type="project" value="UniProtKB-SubCell"/>
</dbReference>
<dbReference type="InterPro" id="IPR003849">
    <property type="entry name" value="Preprotein_translocase_YajC"/>
</dbReference>
<organism evidence="12 13">
    <name type="scientific">Neisseria dumasiana</name>
    <dbReference type="NCBI Taxonomy" id="1931275"/>
    <lineage>
        <taxon>Bacteria</taxon>
        <taxon>Pseudomonadati</taxon>
        <taxon>Pseudomonadota</taxon>
        <taxon>Betaproteobacteria</taxon>
        <taxon>Neisseriales</taxon>
        <taxon>Neisseriaceae</taxon>
        <taxon>Neisseria</taxon>
    </lineage>
</organism>
<evidence type="ECO:0000256" key="10">
    <source>
        <dbReference type="ARBA" id="ARBA00023136"/>
    </source>
</evidence>
<evidence type="ECO:0000256" key="4">
    <source>
        <dbReference type="ARBA" id="ARBA00022448"/>
    </source>
</evidence>
<name>A0A1X3DIY2_9NEIS</name>
<evidence type="ECO:0000256" key="2">
    <source>
        <dbReference type="ARBA" id="ARBA00006742"/>
    </source>
</evidence>
<dbReference type="Proteomes" id="UP000193303">
    <property type="component" value="Unassembled WGS sequence"/>
</dbReference>
<dbReference type="EMBL" id="MTAB01000010">
    <property type="protein sequence ID" value="OSI22051.1"/>
    <property type="molecule type" value="Genomic_DNA"/>
</dbReference>
<keyword evidence="8 11" id="KW-1133">Transmembrane helix</keyword>
<evidence type="ECO:0000313" key="13">
    <source>
        <dbReference type="Proteomes" id="UP000193303"/>
    </source>
</evidence>
<evidence type="ECO:0000256" key="6">
    <source>
        <dbReference type="ARBA" id="ARBA00022692"/>
    </source>
</evidence>
<comment type="subcellular location">
    <subcellularLocation>
        <location evidence="1">Cell membrane</location>
        <topology evidence="1">Single-pass membrane protein</topology>
    </subcellularLocation>
</comment>
<gene>
    <name evidence="12" type="ORF">BV912_05875</name>
</gene>
<keyword evidence="4" id="KW-0813">Transport</keyword>
<evidence type="ECO:0000256" key="1">
    <source>
        <dbReference type="ARBA" id="ARBA00004162"/>
    </source>
</evidence>
<dbReference type="STRING" id="1931275.BV914_04740"/>
<dbReference type="SMART" id="SM01323">
    <property type="entry name" value="YajC"/>
    <property type="match status" value="1"/>
</dbReference>
<dbReference type="PANTHER" id="PTHR33909:SF1">
    <property type="entry name" value="SEC TRANSLOCON ACCESSORY COMPLEX SUBUNIT YAJC"/>
    <property type="match status" value="1"/>
</dbReference>
<evidence type="ECO:0000256" key="5">
    <source>
        <dbReference type="ARBA" id="ARBA00022475"/>
    </source>
</evidence>
<evidence type="ECO:0000256" key="7">
    <source>
        <dbReference type="ARBA" id="ARBA00022927"/>
    </source>
</evidence>
<evidence type="ECO:0000256" key="11">
    <source>
        <dbReference type="SAM" id="Phobius"/>
    </source>
</evidence>
<evidence type="ECO:0000256" key="8">
    <source>
        <dbReference type="ARBA" id="ARBA00022989"/>
    </source>
</evidence>
<comment type="caution">
    <text evidence="12">The sequence shown here is derived from an EMBL/GenBank/DDBJ whole genome shotgun (WGS) entry which is preliminary data.</text>
</comment>
<keyword evidence="9" id="KW-0811">Translocation</keyword>
<keyword evidence="5" id="KW-1003">Cell membrane</keyword>
<evidence type="ECO:0000313" key="12">
    <source>
        <dbReference type="EMBL" id="OSI22051.1"/>
    </source>
</evidence>
<sequence>MIDFAYAADAAQPNFLMSMAPMILIIVVFYFLIMRPQQKKFKAHQAMIAELKVGDKVLLASGFKGTVKKVSEQFFTVEIARGVEVEVERNAVASKVA</sequence>
<dbReference type="GO" id="GO:0015031">
    <property type="term" value="P:protein transport"/>
    <property type="evidence" value="ECO:0007669"/>
    <property type="project" value="UniProtKB-KW"/>
</dbReference>
<keyword evidence="7" id="KW-0653">Protein transport</keyword>
<keyword evidence="10 11" id="KW-0472">Membrane</keyword>
<dbReference type="Pfam" id="PF02699">
    <property type="entry name" value="YajC"/>
    <property type="match status" value="1"/>
</dbReference>
<evidence type="ECO:0000256" key="9">
    <source>
        <dbReference type="ARBA" id="ARBA00023010"/>
    </source>
</evidence>
<dbReference type="OrthoDB" id="9811406at2"/>
<accession>A0A1X3DIY2</accession>
<evidence type="ECO:0000256" key="3">
    <source>
        <dbReference type="ARBA" id="ARBA00014962"/>
    </source>
</evidence>